<evidence type="ECO:0000313" key="2">
    <source>
        <dbReference type="Proteomes" id="UP001606300"/>
    </source>
</evidence>
<evidence type="ECO:0000313" key="1">
    <source>
        <dbReference type="EMBL" id="MFG6417110.1"/>
    </source>
</evidence>
<organism evidence="1 2">
    <name type="scientific">Pelomonas dachongensis</name>
    <dbReference type="NCBI Taxonomy" id="3299029"/>
    <lineage>
        <taxon>Bacteria</taxon>
        <taxon>Pseudomonadati</taxon>
        <taxon>Pseudomonadota</taxon>
        <taxon>Betaproteobacteria</taxon>
        <taxon>Burkholderiales</taxon>
        <taxon>Sphaerotilaceae</taxon>
        <taxon>Roseateles</taxon>
    </lineage>
</organism>
<dbReference type="Proteomes" id="UP001606300">
    <property type="component" value="Unassembled WGS sequence"/>
</dbReference>
<protein>
    <submittedName>
        <fullName evidence="1">SapC family protein</fullName>
    </submittedName>
</protein>
<reference evidence="1 2" key="1">
    <citation type="submission" date="2024-09" db="EMBL/GenBank/DDBJ databases">
        <title>Novel species of the genus Pelomonas and Roseateles isolated from streams.</title>
        <authorList>
            <person name="Lu H."/>
        </authorList>
    </citation>
    <scope>NUCLEOTIDE SEQUENCE [LARGE SCALE GENOMIC DNA]</scope>
    <source>
        <strain evidence="1 2">DC23W</strain>
    </source>
</reference>
<dbReference type="InterPro" id="IPR010836">
    <property type="entry name" value="SapC"/>
</dbReference>
<dbReference type="Pfam" id="PF07277">
    <property type="entry name" value="SapC"/>
    <property type="match status" value="1"/>
</dbReference>
<proteinExistence type="predicted"/>
<name>A0ABW7EY25_9BURK</name>
<gene>
    <name evidence="1" type="ORF">ACG02S_24750</name>
</gene>
<keyword evidence="2" id="KW-1185">Reference proteome</keyword>
<dbReference type="EMBL" id="JBIGHY010000016">
    <property type="protein sequence ID" value="MFG6417110.1"/>
    <property type="molecule type" value="Genomic_DNA"/>
</dbReference>
<accession>A0ABW7EY25</accession>
<sequence>MPMLQLLNNIQHKDLRVITQRGERWGDAFMSAPVTVNEFRRAQAHYPIVFQSDGKGGFVPTALFSLHDGQNLFLTADGGSGWDADYVPLSVQRLPFSIGVAEDELRVMVDMSSKRISHGAEGEAVFLPQGGTTDFTENMNSVLRLLHEGLEATTEFVQTLMAHDLLEPFVLNVERPDGTRGELVGYHTINEDRLAALEASTIGLLHQADYLMPLYMALASLSNFAPLIQRHLAREA</sequence>
<comment type="caution">
    <text evidence="1">The sequence shown here is derived from an EMBL/GenBank/DDBJ whole genome shotgun (WGS) entry which is preliminary data.</text>
</comment>